<evidence type="ECO:0000313" key="3">
    <source>
        <dbReference type="EMBL" id="ADI15311.1"/>
    </source>
</evidence>
<dbReference type="RefSeq" id="WP_013178675.1">
    <property type="nucleotide sequence ID" value="NC_014221.1"/>
</dbReference>
<dbReference type="STRING" id="649638.Trad_2200"/>
<evidence type="ECO:0000313" key="4">
    <source>
        <dbReference type="Proteomes" id="UP000000379"/>
    </source>
</evidence>
<dbReference type="OrthoDB" id="25732at2"/>
<name>D7CRY3_TRURR</name>
<feature type="compositionally biased region" description="Acidic residues" evidence="1">
    <location>
        <begin position="32"/>
        <end position="42"/>
    </location>
</feature>
<dbReference type="eggNOG" id="COG3595">
    <property type="taxonomic scope" value="Bacteria"/>
</dbReference>
<dbReference type="EMBL" id="CP002049">
    <property type="protein sequence ID" value="ADI15311.1"/>
    <property type="molecule type" value="Genomic_DNA"/>
</dbReference>
<evidence type="ECO:0000259" key="2">
    <source>
        <dbReference type="Pfam" id="PF13349"/>
    </source>
</evidence>
<dbReference type="Pfam" id="PF13349">
    <property type="entry name" value="DUF4097"/>
    <property type="match status" value="1"/>
</dbReference>
<feature type="domain" description="DUF4097" evidence="2">
    <location>
        <begin position="205"/>
        <end position="293"/>
    </location>
</feature>
<evidence type="ECO:0000256" key="1">
    <source>
        <dbReference type="SAM" id="MobiDB-lite"/>
    </source>
</evidence>
<reference evidence="4" key="1">
    <citation type="submission" date="2010-05" db="EMBL/GenBank/DDBJ databases">
        <title>The complete genome of Truepera radiovictris DSM 17093.</title>
        <authorList>
            <consortium name="US DOE Joint Genome Institute (JGI-PGF)"/>
            <person name="Lucas S."/>
            <person name="Copeland A."/>
            <person name="Lapidus A."/>
            <person name="Glavina del Rio T."/>
            <person name="Dalin E."/>
            <person name="Tice H."/>
            <person name="Bruce D."/>
            <person name="Goodwin L."/>
            <person name="Pitluck S."/>
            <person name="Kyrpides N."/>
            <person name="Mavromatis K."/>
            <person name="Ovchinnikova G."/>
            <person name="Munk A.C."/>
            <person name="Detter J.C."/>
            <person name="Han C."/>
            <person name="Tapia R."/>
            <person name="Land M."/>
            <person name="Hauser L."/>
            <person name="Markowitz V."/>
            <person name="Cheng J.-F."/>
            <person name="Hugenholtz P."/>
            <person name="Woyke T."/>
            <person name="Wu D."/>
            <person name="Tindall B."/>
            <person name="Pomrenke H.G."/>
            <person name="Brambilla E."/>
            <person name="Klenk H.-P."/>
            <person name="Eisen J.A."/>
        </authorList>
    </citation>
    <scope>NUCLEOTIDE SEQUENCE [LARGE SCALE GENOMIC DNA]</scope>
    <source>
        <strain evidence="4">DSM 17093 / CIP 108686 / LMG 22925 / RQ-24</strain>
    </source>
</reference>
<dbReference type="InterPro" id="IPR025164">
    <property type="entry name" value="Toastrack_DUF4097"/>
</dbReference>
<reference evidence="3 4" key="2">
    <citation type="journal article" date="2011" name="Stand. Genomic Sci.">
        <title>Complete genome sequence of Truepera radiovictrix type strain (RQ-24).</title>
        <authorList>
            <person name="Ivanova N."/>
            <person name="Rohde C."/>
            <person name="Munk C."/>
            <person name="Nolan M."/>
            <person name="Lucas S."/>
            <person name="Del Rio T.G."/>
            <person name="Tice H."/>
            <person name="Deshpande S."/>
            <person name="Cheng J.F."/>
            <person name="Tapia R."/>
            <person name="Han C."/>
            <person name="Goodwin L."/>
            <person name="Pitluck S."/>
            <person name="Liolios K."/>
            <person name="Mavromatis K."/>
            <person name="Mikhailova N."/>
            <person name="Pati A."/>
            <person name="Chen A."/>
            <person name="Palaniappan K."/>
            <person name="Land M."/>
            <person name="Hauser L."/>
            <person name="Chang Y.J."/>
            <person name="Jeffries C.D."/>
            <person name="Brambilla E."/>
            <person name="Rohde M."/>
            <person name="Goker M."/>
            <person name="Tindall B.J."/>
            <person name="Woyke T."/>
            <person name="Bristow J."/>
            <person name="Eisen J.A."/>
            <person name="Markowitz V."/>
            <person name="Hugenholtz P."/>
            <person name="Kyrpides N.C."/>
            <person name="Klenk H.P."/>
            <person name="Lapidus A."/>
        </authorList>
    </citation>
    <scope>NUCLEOTIDE SEQUENCE [LARGE SCALE GENOMIC DNA]</scope>
    <source>
        <strain evidence="4">DSM 17093 / CIP 108686 / LMG 22925 / RQ-24</strain>
    </source>
</reference>
<proteinExistence type="predicted"/>
<dbReference type="KEGG" id="tra:Trad_2200"/>
<organism evidence="3 4">
    <name type="scientific">Truepera radiovictrix (strain DSM 17093 / CIP 108686 / LMG 22925 / RQ-24)</name>
    <dbReference type="NCBI Taxonomy" id="649638"/>
    <lineage>
        <taxon>Bacteria</taxon>
        <taxon>Thermotogati</taxon>
        <taxon>Deinococcota</taxon>
        <taxon>Deinococci</taxon>
        <taxon>Trueperales</taxon>
        <taxon>Trueperaceae</taxon>
        <taxon>Truepera</taxon>
    </lineage>
</organism>
<protein>
    <recommendedName>
        <fullName evidence="2">DUF4097 domain-containing protein</fullName>
    </recommendedName>
</protein>
<dbReference type="Proteomes" id="UP000000379">
    <property type="component" value="Chromosome"/>
</dbReference>
<gene>
    <name evidence="3" type="ordered locus">Trad_2200</name>
</gene>
<keyword evidence="4" id="KW-1185">Reference proteome</keyword>
<feature type="region of interest" description="Disordered" evidence="1">
    <location>
        <begin position="32"/>
        <end position="103"/>
    </location>
</feature>
<dbReference type="AlphaFoldDB" id="D7CRY3"/>
<dbReference type="HOGENOM" id="CLU_894131_0_0_0"/>
<sequence length="311" mass="32565">MNDAPIPLSERERIQALLDAGRITPEDADLLFDALGDGDEGATAERAVSAGNKSPTSTARGADTPSGPAHERDETSGPAPHLTPTPPPAPNAPPLPPEVKGEHASGVRGWVKLTGGCGDLHVTVDPDLKAPTFTGEGEVEQQGRDYHLRTPFEWKSNWLAKLRSAVGNLEVRLPEGYGLDLGLFAGDGTIQGVRALRGKFTGGDLTVEGAEHLDLNVTSGDVTMTLRPLRGQQQLRATSGDVTLTFLAGSDVLVSGKATAGSVDLPQGFTRGRGFGTAEFSGVLGEGRAKLELRLIAGSATLRAERPQSSR</sequence>
<feature type="compositionally biased region" description="Pro residues" evidence="1">
    <location>
        <begin position="81"/>
        <end position="97"/>
    </location>
</feature>
<accession>D7CRY3</accession>